<gene>
    <name evidence="2" type="ORF">H072_8290</name>
</gene>
<comment type="caution">
    <text evidence="2">The sequence shown here is derived from an EMBL/GenBank/DDBJ whole genome shotgun (WGS) entry which is preliminary data.</text>
</comment>
<evidence type="ECO:0000313" key="2">
    <source>
        <dbReference type="EMBL" id="EPS37990.1"/>
    </source>
</evidence>
<dbReference type="AlphaFoldDB" id="S8A4Q3"/>
<feature type="region of interest" description="Disordered" evidence="1">
    <location>
        <begin position="262"/>
        <end position="450"/>
    </location>
</feature>
<feature type="compositionally biased region" description="Basic and acidic residues" evidence="1">
    <location>
        <begin position="351"/>
        <end position="366"/>
    </location>
</feature>
<proteinExistence type="predicted"/>
<dbReference type="OrthoDB" id="5400044at2759"/>
<feature type="compositionally biased region" description="Polar residues" evidence="1">
    <location>
        <begin position="387"/>
        <end position="402"/>
    </location>
</feature>
<feature type="compositionally biased region" description="Basic and acidic residues" evidence="1">
    <location>
        <begin position="13"/>
        <end position="26"/>
    </location>
</feature>
<feature type="compositionally biased region" description="Basic and acidic residues" evidence="1">
    <location>
        <begin position="168"/>
        <end position="186"/>
    </location>
</feature>
<feature type="compositionally biased region" description="Polar residues" evidence="1">
    <location>
        <begin position="338"/>
        <end position="347"/>
    </location>
</feature>
<feature type="compositionally biased region" description="Polar residues" evidence="1">
    <location>
        <begin position="367"/>
        <end position="378"/>
    </location>
</feature>
<accession>S8A4Q3</accession>
<dbReference type="EMBL" id="AQGS01000592">
    <property type="protein sequence ID" value="EPS37990.1"/>
    <property type="molecule type" value="Genomic_DNA"/>
</dbReference>
<reference evidence="2 3" key="1">
    <citation type="journal article" date="2013" name="PLoS Genet.">
        <title>Genomic mechanisms accounting for the adaptation to parasitism in nematode-trapping fungi.</title>
        <authorList>
            <person name="Meerupati T."/>
            <person name="Andersson K.M."/>
            <person name="Friman E."/>
            <person name="Kumar D."/>
            <person name="Tunlid A."/>
            <person name="Ahren D."/>
        </authorList>
    </citation>
    <scope>NUCLEOTIDE SEQUENCE [LARGE SCALE GENOMIC DNA]</scope>
    <source>
        <strain evidence="2 3">CBS 200.50</strain>
    </source>
</reference>
<evidence type="ECO:0000313" key="3">
    <source>
        <dbReference type="Proteomes" id="UP000015100"/>
    </source>
</evidence>
<reference evidence="3" key="2">
    <citation type="submission" date="2013-04" db="EMBL/GenBank/DDBJ databases">
        <title>Genomic mechanisms accounting for the adaptation to parasitism in nematode-trapping fungi.</title>
        <authorList>
            <person name="Ahren D.G."/>
        </authorList>
    </citation>
    <scope>NUCLEOTIDE SEQUENCE [LARGE SCALE GENOMIC DNA]</scope>
    <source>
        <strain evidence="3">CBS 200.50</strain>
    </source>
</reference>
<name>S8A4Q3_DACHA</name>
<feature type="region of interest" description="Disordered" evidence="1">
    <location>
        <begin position="142"/>
        <end position="244"/>
    </location>
</feature>
<dbReference type="HOGENOM" id="CLU_608339_0_0_1"/>
<feature type="compositionally biased region" description="Polar residues" evidence="1">
    <location>
        <begin position="263"/>
        <end position="277"/>
    </location>
</feature>
<organism evidence="2 3">
    <name type="scientific">Dactylellina haptotyla (strain CBS 200.50)</name>
    <name type="common">Nematode-trapping fungus</name>
    <name type="synonym">Monacrosporium haptotylum</name>
    <dbReference type="NCBI Taxonomy" id="1284197"/>
    <lineage>
        <taxon>Eukaryota</taxon>
        <taxon>Fungi</taxon>
        <taxon>Dikarya</taxon>
        <taxon>Ascomycota</taxon>
        <taxon>Pezizomycotina</taxon>
        <taxon>Orbiliomycetes</taxon>
        <taxon>Orbiliales</taxon>
        <taxon>Orbiliaceae</taxon>
        <taxon>Dactylellina</taxon>
    </lineage>
</organism>
<feature type="compositionally biased region" description="Basic and acidic residues" evidence="1">
    <location>
        <begin position="320"/>
        <end position="337"/>
    </location>
</feature>
<dbReference type="Proteomes" id="UP000015100">
    <property type="component" value="Unassembled WGS sequence"/>
</dbReference>
<feature type="region of interest" description="Disordered" evidence="1">
    <location>
        <begin position="1"/>
        <end position="37"/>
    </location>
</feature>
<protein>
    <submittedName>
        <fullName evidence="2">Uncharacterized protein</fullName>
    </submittedName>
</protein>
<keyword evidence="3" id="KW-1185">Reference proteome</keyword>
<sequence length="450" mass="50315">MFPSLLNEYTSENGEKSDDKGGERKSSSKKSKKSECRPSSVVALLLGSEPDQYRRMMESDLTQLRKKIRKAKNWGATKGEIMRMIDYIQQISTVYFRAVDGMIHANEAAELYSVSAKALVDLRPLRESLEQMSYETRFVWPGEEAPSQPKPELEPKQTAPRVSNIFSPREKKQEPAPTPNKEDSGKGNKIIPSFLRTGSVTAAKSTPKPVRHEYEDFGSQEADYSTQSPHAHQRDRESSYTNDPNICKSGCVSAACGKAGSPSYYSGQTVASSNSKGQKPEGYGRHATPSEYRSETSNYSRYRKTGSYYGSDGTEYYRPQTRESDYRGDERKGEDARSLNTAGQTSYDVLPDDKGKGRNRKNKEPRTSSQYPTITPNKASDCRPVTSDGQNIRNEPTLNWSKESAGKHLDALISELEGDSQGPKRSTSKNKPPASRRYGWVPQNTSWTEV</sequence>
<evidence type="ECO:0000256" key="1">
    <source>
        <dbReference type="SAM" id="MobiDB-lite"/>
    </source>
</evidence>